<dbReference type="Gene3D" id="1.10.443.10">
    <property type="entry name" value="Intergrase catalytic core"/>
    <property type="match status" value="1"/>
</dbReference>
<dbReference type="CDD" id="cd00796">
    <property type="entry name" value="INT_Rci_Hp1_C"/>
    <property type="match status" value="1"/>
</dbReference>
<keyword evidence="5" id="KW-1185">Reference proteome</keyword>
<evidence type="ECO:0000256" key="2">
    <source>
        <dbReference type="ARBA" id="ARBA00023172"/>
    </source>
</evidence>
<gene>
    <name evidence="4" type="ORF">Tasa_041_002</name>
</gene>
<name>A0A0D6MND3_9PROT</name>
<dbReference type="PANTHER" id="PTHR30349">
    <property type="entry name" value="PHAGE INTEGRASE-RELATED"/>
    <property type="match status" value="1"/>
</dbReference>
<keyword evidence="1" id="KW-0229">DNA integration</keyword>
<dbReference type="InterPro" id="IPR013762">
    <property type="entry name" value="Integrase-like_cat_sf"/>
</dbReference>
<organism evidence="4 5">
    <name type="scientific">Tanticharoenia sakaeratensis NBRC 103193</name>
    <dbReference type="NCBI Taxonomy" id="1231623"/>
    <lineage>
        <taxon>Bacteria</taxon>
        <taxon>Pseudomonadati</taxon>
        <taxon>Pseudomonadota</taxon>
        <taxon>Alphaproteobacteria</taxon>
        <taxon>Acetobacterales</taxon>
        <taxon>Acetobacteraceae</taxon>
        <taxon>Tanticharoenia</taxon>
    </lineage>
</organism>
<dbReference type="SUPFAM" id="SSF56349">
    <property type="entry name" value="DNA breaking-rejoining enzymes"/>
    <property type="match status" value="1"/>
</dbReference>
<dbReference type="AlphaFoldDB" id="A0A0D6MND3"/>
<keyword evidence="2" id="KW-0233">DNA recombination</keyword>
<comment type="caution">
    <text evidence="4">The sequence shown here is derived from an EMBL/GenBank/DDBJ whole genome shotgun (WGS) entry which is preliminary data.</text>
</comment>
<dbReference type="GO" id="GO:0003677">
    <property type="term" value="F:DNA binding"/>
    <property type="evidence" value="ECO:0007669"/>
    <property type="project" value="InterPro"/>
</dbReference>
<sequence>MSLSYRKRGEFWYVRGTVRVGREVIAVSEHNTGCRSRSDAEAVGAAEEAGIRSERLDGPSIGLERITIADAATVYIERASPASYDIERLIDFTQRIGHYSLAHAERAWQNWLGTRGAKMAPATRARWRAILQAAINAGAKSQALIAPTLSVVKQETMEGVVWLRKDEQERLLEAYAPHVQPIALTLCFQGLRSAEALRLDWRHVDLERKSLFVAKSKSGRQRSVPLHPRVHAAIIGLWKAQIRPREGRVFLNRYGRPYTDTAEEQVGGNPIAKAHTTACRRAEIVGFSPHSWRHHWASWMVMTGCDLITLMRLGGWQSPKMVQRYAAVSADHMAESIARLS</sequence>
<dbReference type="InterPro" id="IPR050090">
    <property type="entry name" value="Tyrosine_recombinase_XerCD"/>
</dbReference>
<proteinExistence type="predicted"/>
<reference evidence="4 5" key="1">
    <citation type="submission" date="2012-10" db="EMBL/GenBank/DDBJ databases">
        <title>Genome sequencing of Tanticharoenia sakaeratensis NBRC 103193.</title>
        <authorList>
            <person name="Azuma Y."/>
            <person name="Hadano H."/>
            <person name="Hirakawa H."/>
            <person name="Matsushita K."/>
        </authorList>
    </citation>
    <scope>NUCLEOTIDE SEQUENCE [LARGE SCALE GENOMIC DNA]</scope>
    <source>
        <strain evidence="4 5">NBRC 103193</strain>
    </source>
</reference>
<dbReference type="GO" id="GO:0015074">
    <property type="term" value="P:DNA integration"/>
    <property type="evidence" value="ECO:0007669"/>
    <property type="project" value="UniProtKB-KW"/>
</dbReference>
<dbReference type="GO" id="GO:0006310">
    <property type="term" value="P:DNA recombination"/>
    <property type="evidence" value="ECO:0007669"/>
    <property type="project" value="UniProtKB-KW"/>
</dbReference>
<evidence type="ECO:0000259" key="3">
    <source>
        <dbReference type="PROSITE" id="PS51898"/>
    </source>
</evidence>
<protein>
    <submittedName>
        <fullName evidence="4">Integrase family protein</fullName>
    </submittedName>
</protein>
<dbReference type="PROSITE" id="PS51898">
    <property type="entry name" value="TYR_RECOMBINASE"/>
    <property type="match status" value="1"/>
</dbReference>
<evidence type="ECO:0000313" key="5">
    <source>
        <dbReference type="Proteomes" id="UP000032679"/>
    </source>
</evidence>
<dbReference type="RefSeq" id="WP_199484113.1">
    <property type="nucleotide sequence ID" value="NZ_BALE01000041.1"/>
</dbReference>
<dbReference type="Pfam" id="PF00589">
    <property type="entry name" value="Phage_integrase"/>
    <property type="match status" value="1"/>
</dbReference>
<dbReference type="STRING" id="1231623.Tasa_041_002"/>
<evidence type="ECO:0000313" key="4">
    <source>
        <dbReference type="EMBL" id="GAN55207.1"/>
    </source>
</evidence>
<dbReference type="InterPro" id="IPR011010">
    <property type="entry name" value="DNA_brk_join_enz"/>
</dbReference>
<dbReference type="PANTHER" id="PTHR30349:SF64">
    <property type="entry name" value="PROPHAGE INTEGRASE INTD-RELATED"/>
    <property type="match status" value="1"/>
</dbReference>
<dbReference type="Proteomes" id="UP000032679">
    <property type="component" value="Unassembled WGS sequence"/>
</dbReference>
<evidence type="ECO:0000256" key="1">
    <source>
        <dbReference type="ARBA" id="ARBA00022908"/>
    </source>
</evidence>
<feature type="domain" description="Tyr recombinase" evidence="3">
    <location>
        <begin position="158"/>
        <end position="338"/>
    </location>
</feature>
<dbReference type="EMBL" id="BALE01000041">
    <property type="protein sequence ID" value="GAN55207.1"/>
    <property type="molecule type" value="Genomic_DNA"/>
</dbReference>
<dbReference type="InterPro" id="IPR002104">
    <property type="entry name" value="Integrase_catalytic"/>
</dbReference>
<accession>A0A0D6MND3</accession>